<proteinExistence type="predicted"/>
<organism evidence="4 5">
    <name type="scientific">Saccharicrinis fermentans DSM 9555 = JCM 21142</name>
    <dbReference type="NCBI Taxonomy" id="869213"/>
    <lineage>
        <taxon>Bacteria</taxon>
        <taxon>Pseudomonadati</taxon>
        <taxon>Bacteroidota</taxon>
        <taxon>Bacteroidia</taxon>
        <taxon>Marinilabiliales</taxon>
        <taxon>Marinilabiliaceae</taxon>
        <taxon>Saccharicrinis</taxon>
    </lineage>
</organism>
<name>W7Y3L4_9BACT</name>
<dbReference type="EMBL" id="BAMD01000011">
    <property type="protein sequence ID" value="GAF02602.1"/>
    <property type="molecule type" value="Genomic_DNA"/>
</dbReference>
<keyword evidence="2" id="KW-1133">Transmembrane helix</keyword>
<dbReference type="eggNOG" id="COG4735">
    <property type="taxonomic scope" value="Bacteria"/>
</dbReference>
<sequence>MKIFLYLYLLFIVLTPLEAINEMDSLLTHLEATMAQRDQFDQKKENRISQLKELAHKNNNNLEQIFFINNQLIEEYLTYTLDSALHFINENINISKKLNNIRLTHQNNIKLANIMASSGRLFEAFEILNSINKKELNDPLLIDYYKAFIKTYNELSFYAPLSSNYHKYYSKVEAYTDSLIPYLNQNSDDYLSILEKKYRDDRNLLECKKINTQRLSKTKMGNRLYSQITFERSLLYQLEKDEEMQMKYLILSATSDIQSSVKDNASLTVLALLLHKKGDIDRSHEFIKFSFDDASFFNSELRFKVISEILPVITEAYEHKTEKQQRKLQTSLMAISALLLLLLIAIFFIHRQLATLRLTQKELKNINSKLNKLNLNLAESNKKLNQANDQLSESNHVKENYIGNFLSICSNYIDKMDQMNKKVSKKITSRKIEELLAETKSNKLIDKEVKEFYKNFDDAFLHIFPNFVNELNALLRTEEQIILKSEERLNTELRIFALIRLGINDSAQIAKLLRYSVNTIYNYRVKVKNKALGNRENFEQQVMTIDAVKD</sequence>
<feature type="transmembrane region" description="Helical" evidence="2">
    <location>
        <begin position="331"/>
        <end position="349"/>
    </location>
</feature>
<keyword evidence="5" id="KW-1185">Reference proteome</keyword>
<keyword evidence="2" id="KW-0812">Transmembrane</keyword>
<dbReference type="STRING" id="869213.GCA_000517085_02974"/>
<evidence type="ECO:0000259" key="3">
    <source>
        <dbReference type="Pfam" id="PF19904"/>
    </source>
</evidence>
<evidence type="ECO:0000256" key="1">
    <source>
        <dbReference type="SAM" id="Coils"/>
    </source>
</evidence>
<feature type="coiled-coil region" evidence="1">
    <location>
        <begin position="356"/>
        <end position="397"/>
    </location>
</feature>
<feature type="domain" description="DUF6377" evidence="3">
    <location>
        <begin position="256"/>
        <end position="510"/>
    </location>
</feature>
<dbReference type="AlphaFoldDB" id="W7Y3L4"/>
<dbReference type="Proteomes" id="UP000019402">
    <property type="component" value="Unassembled WGS sequence"/>
</dbReference>
<evidence type="ECO:0000313" key="4">
    <source>
        <dbReference type="EMBL" id="GAF02602.1"/>
    </source>
</evidence>
<evidence type="ECO:0000256" key="2">
    <source>
        <dbReference type="SAM" id="Phobius"/>
    </source>
</evidence>
<protein>
    <recommendedName>
        <fullName evidence="3">DUF6377 domain-containing protein</fullName>
    </recommendedName>
</protein>
<comment type="caution">
    <text evidence="4">The sequence shown here is derived from an EMBL/GenBank/DDBJ whole genome shotgun (WGS) entry which is preliminary data.</text>
</comment>
<dbReference type="InterPro" id="IPR045957">
    <property type="entry name" value="DUF6377"/>
</dbReference>
<reference evidence="4 5" key="1">
    <citation type="journal article" date="2014" name="Genome Announc.">
        <title>Draft Genome Sequence of Cytophaga fermentans JCM 21142T, a Facultative Anaerobe Isolated from Marine Mud.</title>
        <authorList>
            <person name="Starns D."/>
            <person name="Oshima K."/>
            <person name="Suda W."/>
            <person name="Iino T."/>
            <person name="Yuki M."/>
            <person name="Inoue J."/>
            <person name="Kitamura K."/>
            <person name="Iida T."/>
            <person name="Darby A."/>
            <person name="Hattori M."/>
            <person name="Ohkuma M."/>
        </authorList>
    </citation>
    <scope>NUCLEOTIDE SEQUENCE [LARGE SCALE GENOMIC DNA]</scope>
    <source>
        <strain evidence="4 5">JCM 21142</strain>
    </source>
</reference>
<dbReference type="Pfam" id="PF19904">
    <property type="entry name" value="DUF6377"/>
    <property type="match status" value="1"/>
</dbReference>
<accession>W7Y3L4</accession>
<evidence type="ECO:0000313" key="5">
    <source>
        <dbReference type="Proteomes" id="UP000019402"/>
    </source>
</evidence>
<keyword evidence="2" id="KW-0472">Membrane</keyword>
<gene>
    <name evidence="4" type="ORF">JCM21142_31241</name>
</gene>
<keyword evidence="1" id="KW-0175">Coiled coil</keyword>